<evidence type="ECO:0008006" key="8">
    <source>
        <dbReference type="Google" id="ProtNLM"/>
    </source>
</evidence>
<dbReference type="GO" id="GO:0000155">
    <property type="term" value="F:phosphorelay sensor kinase activity"/>
    <property type="evidence" value="ECO:0007669"/>
    <property type="project" value="InterPro"/>
</dbReference>
<dbReference type="HOGENOM" id="CLU_002763_0_0_1"/>
<dbReference type="InterPro" id="IPR050956">
    <property type="entry name" value="2C_system_His_kinase"/>
</dbReference>
<dbReference type="SUPFAM" id="SSF52172">
    <property type="entry name" value="CheY-like"/>
    <property type="match status" value="1"/>
</dbReference>
<dbReference type="Proteomes" id="UP000053259">
    <property type="component" value="Unassembled WGS sequence"/>
</dbReference>
<dbReference type="InParanoid" id="A0A0D1YH74"/>
<dbReference type="InterPro" id="IPR011006">
    <property type="entry name" value="CheY-like_superfamily"/>
</dbReference>
<dbReference type="CDD" id="cd00082">
    <property type="entry name" value="HisKA"/>
    <property type="match status" value="1"/>
</dbReference>
<dbReference type="SMART" id="SM00448">
    <property type="entry name" value="REC"/>
    <property type="match status" value="1"/>
</dbReference>
<dbReference type="InterPro" id="IPR036097">
    <property type="entry name" value="HisK_dim/P_sf"/>
</dbReference>
<gene>
    <name evidence="6" type="ORF">PV09_08218</name>
</gene>
<dbReference type="SMART" id="SM00387">
    <property type="entry name" value="HATPase_c"/>
    <property type="match status" value="1"/>
</dbReference>
<feature type="modified residue" description="4-aspartylphosphate" evidence="2">
    <location>
        <position position="1192"/>
    </location>
</feature>
<dbReference type="SUPFAM" id="SSF47384">
    <property type="entry name" value="Homodimeric domain of signal transducing histidine kinase"/>
    <property type="match status" value="1"/>
</dbReference>
<evidence type="ECO:0000259" key="5">
    <source>
        <dbReference type="PROSITE" id="PS50110"/>
    </source>
</evidence>
<feature type="compositionally biased region" description="Basic and acidic residues" evidence="3">
    <location>
        <begin position="271"/>
        <end position="283"/>
    </location>
</feature>
<dbReference type="PANTHER" id="PTHR43719:SF11">
    <property type="entry name" value="HISTIDINE KINASE_RESPONSE REGULATOR, PUTATIVE-RELATED"/>
    <property type="match status" value="1"/>
</dbReference>
<dbReference type="VEuPathDB" id="FungiDB:PV09_08218"/>
<keyword evidence="7" id="KW-1185">Reference proteome</keyword>
<keyword evidence="1 2" id="KW-0597">Phosphoprotein</keyword>
<dbReference type="Pfam" id="PF02518">
    <property type="entry name" value="HATPase_c"/>
    <property type="match status" value="1"/>
</dbReference>
<dbReference type="SMART" id="SM00388">
    <property type="entry name" value="HisKA"/>
    <property type="match status" value="1"/>
</dbReference>
<feature type="domain" description="Histidine kinase" evidence="4">
    <location>
        <begin position="607"/>
        <end position="876"/>
    </location>
</feature>
<feature type="region of interest" description="Disordered" evidence="3">
    <location>
        <begin position="252"/>
        <end position="355"/>
    </location>
</feature>
<name>A0A0D1YH74_9PEZI</name>
<dbReference type="InterPro" id="IPR029016">
    <property type="entry name" value="GAF-like_dom_sf"/>
</dbReference>
<dbReference type="Pfam" id="PF00072">
    <property type="entry name" value="Response_reg"/>
    <property type="match status" value="1"/>
</dbReference>
<feature type="compositionally biased region" description="Acidic residues" evidence="3">
    <location>
        <begin position="284"/>
        <end position="299"/>
    </location>
</feature>
<dbReference type="Gene3D" id="1.10.287.130">
    <property type="match status" value="1"/>
</dbReference>
<dbReference type="CDD" id="cd17546">
    <property type="entry name" value="REC_hyHK_CKI1_RcsC-like"/>
    <property type="match status" value="1"/>
</dbReference>
<dbReference type="AlphaFoldDB" id="A0A0D1YH74"/>
<dbReference type="Gene3D" id="3.30.450.40">
    <property type="match status" value="1"/>
</dbReference>
<dbReference type="PROSITE" id="PS50109">
    <property type="entry name" value="HIS_KIN"/>
    <property type="match status" value="1"/>
</dbReference>
<feature type="region of interest" description="Disordered" evidence="3">
    <location>
        <begin position="1083"/>
        <end position="1126"/>
    </location>
</feature>
<dbReference type="FunFam" id="1.10.287.130:FF:000023">
    <property type="entry name" value="Sensor histidine kinase/response regulator, putative"/>
    <property type="match status" value="1"/>
</dbReference>
<dbReference type="InterPro" id="IPR001789">
    <property type="entry name" value="Sig_transdc_resp-reg_receiver"/>
</dbReference>
<protein>
    <recommendedName>
        <fullName evidence="8">Histidine kinase</fullName>
    </recommendedName>
</protein>
<reference evidence="6 7" key="1">
    <citation type="submission" date="2015-01" db="EMBL/GenBank/DDBJ databases">
        <title>The Genome Sequence of Ochroconis gallopava CBS43764.</title>
        <authorList>
            <consortium name="The Broad Institute Genomics Platform"/>
            <person name="Cuomo C."/>
            <person name="de Hoog S."/>
            <person name="Gorbushina A."/>
            <person name="Stielow B."/>
            <person name="Teixiera M."/>
            <person name="Abouelleil A."/>
            <person name="Chapman S.B."/>
            <person name="Priest M."/>
            <person name="Young S.K."/>
            <person name="Wortman J."/>
            <person name="Nusbaum C."/>
            <person name="Birren B."/>
        </authorList>
    </citation>
    <scope>NUCLEOTIDE SEQUENCE [LARGE SCALE GENOMIC DNA]</scope>
    <source>
        <strain evidence="6 7">CBS 43764</strain>
    </source>
</reference>
<dbReference type="PROSITE" id="PS50110">
    <property type="entry name" value="RESPONSE_REGULATORY"/>
    <property type="match status" value="1"/>
</dbReference>
<dbReference type="InterPro" id="IPR003594">
    <property type="entry name" value="HATPase_dom"/>
</dbReference>
<dbReference type="PANTHER" id="PTHR43719">
    <property type="entry name" value="TWO-COMPONENT HISTIDINE KINASE"/>
    <property type="match status" value="1"/>
</dbReference>
<dbReference type="InterPro" id="IPR003661">
    <property type="entry name" value="HisK_dim/P_dom"/>
</dbReference>
<dbReference type="Pfam" id="PF00512">
    <property type="entry name" value="HisKA"/>
    <property type="match status" value="1"/>
</dbReference>
<proteinExistence type="predicted"/>
<feature type="compositionally biased region" description="Polar residues" evidence="3">
    <location>
        <begin position="1083"/>
        <end position="1094"/>
    </location>
</feature>
<dbReference type="SUPFAM" id="SSF55874">
    <property type="entry name" value="ATPase domain of HSP90 chaperone/DNA topoisomerase II/histidine kinase"/>
    <property type="match status" value="1"/>
</dbReference>
<evidence type="ECO:0000256" key="3">
    <source>
        <dbReference type="SAM" id="MobiDB-lite"/>
    </source>
</evidence>
<dbReference type="STRING" id="253628.A0A0D1YH74"/>
<dbReference type="PRINTS" id="PR00344">
    <property type="entry name" value="BCTRLSENSOR"/>
</dbReference>
<dbReference type="SUPFAM" id="SSF55781">
    <property type="entry name" value="GAF domain-like"/>
    <property type="match status" value="1"/>
</dbReference>
<dbReference type="GeneID" id="27316191"/>
<evidence type="ECO:0000256" key="2">
    <source>
        <dbReference type="PROSITE-ProRule" id="PRU00169"/>
    </source>
</evidence>
<organism evidence="6 7">
    <name type="scientific">Verruconis gallopava</name>
    <dbReference type="NCBI Taxonomy" id="253628"/>
    <lineage>
        <taxon>Eukaryota</taxon>
        <taxon>Fungi</taxon>
        <taxon>Dikarya</taxon>
        <taxon>Ascomycota</taxon>
        <taxon>Pezizomycotina</taxon>
        <taxon>Dothideomycetes</taxon>
        <taxon>Pleosporomycetidae</taxon>
        <taxon>Venturiales</taxon>
        <taxon>Sympoventuriaceae</taxon>
        <taxon>Verruconis</taxon>
    </lineage>
</organism>
<dbReference type="CDD" id="cd22541">
    <property type="entry name" value="SP5_N"/>
    <property type="match status" value="1"/>
</dbReference>
<feature type="compositionally biased region" description="Low complexity" evidence="3">
    <location>
        <begin position="315"/>
        <end position="328"/>
    </location>
</feature>
<dbReference type="Gene3D" id="3.40.50.2300">
    <property type="match status" value="1"/>
</dbReference>
<evidence type="ECO:0000259" key="4">
    <source>
        <dbReference type="PROSITE" id="PS50109"/>
    </source>
</evidence>
<accession>A0A0D1YH74</accession>
<dbReference type="OrthoDB" id="10249433at2759"/>
<dbReference type="EMBL" id="KN847566">
    <property type="protein sequence ID" value="KIW00177.1"/>
    <property type="molecule type" value="Genomic_DNA"/>
</dbReference>
<dbReference type="InterPro" id="IPR036890">
    <property type="entry name" value="HATPase_C_sf"/>
</dbReference>
<dbReference type="Gene3D" id="3.30.565.10">
    <property type="entry name" value="Histidine kinase-like ATPase, C-terminal domain"/>
    <property type="match status" value="1"/>
</dbReference>
<dbReference type="InterPro" id="IPR005467">
    <property type="entry name" value="His_kinase_dom"/>
</dbReference>
<sequence>MNFEGFSSSTQFAEDESEDNPVLVCFERARQREILAYLAAASYPKKVPAGHPGVGNAKLNPDASLNQLVQLGALRLGCDRAIVSFIDFQNEYVVAEATRLHTPAQRKAESHPELLVGVARLPHELNQGMCPETVRAFKDETGQFESNGPICYANRQRFYITDMRKDPASCNKPCVAEFRPGLVSFIAVPIISPLGWILGSYMVGDSKVNNFDEGSVEILQEVSSAIMEHLDLVKAKHDRLRSEKLMKGLAEFMERESPVPHERTLSMSTRTSEKSYSEAHFSEAPDDVPGDDGPSEENEIVSPDDSSKSHRPTPHHTQSSSTVQTSHSEVFSPPLDMQTTPPSTPPEGRDQDPFEVNPLQHVETHDEYDEISAPPNPESTISEEVKKTFKRAAATITEALNTDGMMFIDAVPSGFGTRSNINTPYERPDDPFTSDAGESTGNETEDVVLPTYLAKYVQAHLKPPANRPPDGHGPIPEPMLQRWIKRYPRGHIFTADEYGPIDCRFGPGNSIQKSRKARRRSSRVLTDVASLFEQFPHVRYIIFLPLWHFQRECWFAAAFGWVSFDSQQALDYSDLNLLTAFCNSVMAEVSRIEALSVSRAKSDFISSISHELRSPLHGILASGELLREALDDPDLLSMIDMIDSCGTTLLDTFNNLLDYAKINNVSKADGSEEEKDGLGKRVRKSDAKSTDLSLLVQDVVEAVNLGHMSKTAFQNSQQAHAVFTTLAELAEAEGDFPDHSVIVTVNIEKRPSWVTKLDPGAWKRIVMNIVGNALKYTRAGHVEVGLKLCDLPDDKKRGATKRTICFSVRDTGIGMSSDYLKYQLFTPFAQENNLSPGTGLGLSIVNQIVKGLGGKLDVQSQIGVGTHVKVFVPLNPDTAGPLGQQMPPIDEISQLDSEGKLQGRTLHVISPEAYKTMVNPQLEISQEIRDRFRAIRSSLRNTAEELLGMKVLYDMPNEQNPADIYFFDAYLIGKAVHGKLGCSMHKAIVQFSPLIVLCSGAGPLNQLKNEKLKGMMLHLRHPLGPKKLASTFLGALEVGKVSIHHVADECGDVNPKQTTEAISGSGLEEARITAEELNRAAHSLSSENLLQNNKAPPPRSPRPEPTPIQDHRPVTPHHINSISSPAVLTGNKAKQTQHLLLVDDNPINLKILTTLVKKLKHTYETASNGLEAVQLYKASLIQNHPFDFIFMDISMPVMNGFEATREIRKFEKDEKIGSATRIAALTGLGSEMSKQEAFASGTNLFLTKPVKLGEIKKLLDHEQAKGADVTTG</sequence>
<feature type="compositionally biased region" description="Basic and acidic residues" evidence="3">
    <location>
        <begin position="252"/>
        <end position="264"/>
    </location>
</feature>
<dbReference type="RefSeq" id="XP_016210046.1">
    <property type="nucleotide sequence ID" value="XM_016362081.1"/>
</dbReference>
<evidence type="ECO:0000313" key="6">
    <source>
        <dbReference type="EMBL" id="KIW00177.1"/>
    </source>
</evidence>
<evidence type="ECO:0000313" key="7">
    <source>
        <dbReference type="Proteomes" id="UP000053259"/>
    </source>
</evidence>
<feature type="compositionally biased region" description="Pro residues" evidence="3">
    <location>
        <begin position="1095"/>
        <end position="1106"/>
    </location>
</feature>
<feature type="domain" description="Response regulatory" evidence="5">
    <location>
        <begin position="1138"/>
        <end position="1263"/>
    </location>
</feature>
<dbReference type="InterPro" id="IPR004358">
    <property type="entry name" value="Sig_transdc_His_kin-like_C"/>
</dbReference>
<evidence type="ECO:0000256" key="1">
    <source>
        <dbReference type="ARBA" id="ARBA00022553"/>
    </source>
</evidence>